<dbReference type="PANTHER" id="PTHR43344">
    <property type="entry name" value="PHOSPHOSERINE PHOSPHATASE"/>
    <property type="match status" value="1"/>
</dbReference>
<dbReference type="InterPro" id="IPR036412">
    <property type="entry name" value="HAD-like_sf"/>
</dbReference>
<keyword evidence="2" id="KW-1185">Reference proteome</keyword>
<dbReference type="GO" id="GO:0036424">
    <property type="term" value="F:L-phosphoserine phosphatase activity"/>
    <property type="evidence" value="ECO:0007669"/>
    <property type="project" value="TreeGrafter"/>
</dbReference>
<dbReference type="InterPro" id="IPR050582">
    <property type="entry name" value="HAD-like_SerB"/>
</dbReference>
<dbReference type="Gene3D" id="3.40.50.1000">
    <property type="entry name" value="HAD superfamily/HAD-like"/>
    <property type="match status" value="1"/>
</dbReference>
<dbReference type="PANTHER" id="PTHR43344:SF14">
    <property type="entry name" value="HAD-IB FAMILY HYDROLASE"/>
    <property type="match status" value="1"/>
</dbReference>
<dbReference type="GO" id="GO:0006564">
    <property type="term" value="P:L-serine biosynthetic process"/>
    <property type="evidence" value="ECO:0007669"/>
    <property type="project" value="TreeGrafter"/>
</dbReference>
<dbReference type="InterPro" id="IPR006385">
    <property type="entry name" value="HAD_hydro_SerB1"/>
</dbReference>
<keyword evidence="1" id="KW-0378">Hydrolase</keyword>
<accession>A0A2U9T3C2</accession>
<name>A0A2U9T3C2_9GAMM</name>
<evidence type="ECO:0000313" key="1">
    <source>
        <dbReference type="EMBL" id="AWV06961.1"/>
    </source>
</evidence>
<dbReference type="SUPFAM" id="SSF56784">
    <property type="entry name" value="HAD-like"/>
    <property type="match status" value="1"/>
</dbReference>
<dbReference type="CDD" id="cd02612">
    <property type="entry name" value="HAD_PGPPase"/>
    <property type="match status" value="1"/>
</dbReference>
<evidence type="ECO:0000313" key="2">
    <source>
        <dbReference type="Proteomes" id="UP000249447"/>
    </source>
</evidence>
<dbReference type="GO" id="GO:0005737">
    <property type="term" value="C:cytoplasm"/>
    <property type="evidence" value="ECO:0007669"/>
    <property type="project" value="TreeGrafter"/>
</dbReference>
<dbReference type="AlphaFoldDB" id="A0A2U9T3C2"/>
<dbReference type="Proteomes" id="UP000249447">
    <property type="component" value="Chromosome"/>
</dbReference>
<dbReference type="EMBL" id="CP029843">
    <property type="protein sequence ID" value="AWV06961.1"/>
    <property type="molecule type" value="Genomic_DNA"/>
</dbReference>
<dbReference type="InterPro" id="IPR023214">
    <property type="entry name" value="HAD_sf"/>
</dbReference>
<dbReference type="Gene3D" id="1.20.1440.100">
    <property type="entry name" value="SG protein - dephosphorylation function"/>
    <property type="match status" value="1"/>
</dbReference>
<reference evidence="1 2" key="1">
    <citation type="submission" date="2018-05" db="EMBL/GenBank/DDBJ databases">
        <title>The complete genome of Lysobacter maris HZ9B, a marine bacterium antagonistic against terrestrial plant pathogens.</title>
        <authorList>
            <person name="Zhang X.-Q."/>
        </authorList>
    </citation>
    <scope>NUCLEOTIDE SEQUENCE [LARGE SCALE GENOMIC DNA]</scope>
    <source>
        <strain evidence="1 2">HZ9B</strain>
    </source>
</reference>
<proteinExistence type="predicted"/>
<gene>
    <name evidence="1" type="ORF">C9I47_1257</name>
</gene>
<dbReference type="OrthoDB" id="9784466at2"/>
<dbReference type="Pfam" id="PF12710">
    <property type="entry name" value="HAD"/>
    <property type="match status" value="1"/>
</dbReference>
<organism evidence="1 2">
    <name type="scientific">Marilutibacter maris</name>
    <dbReference type="NCBI Taxonomy" id="1605891"/>
    <lineage>
        <taxon>Bacteria</taxon>
        <taxon>Pseudomonadati</taxon>
        <taxon>Pseudomonadota</taxon>
        <taxon>Gammaproteobacteria</taxon>
        <taxon>Lysobacterales</taxon>
        <taxon>Lysobacteraceae</taxon>
        <taxon>Marilutibacter</taxon>
    </lineage>
</organism>
<dbReference type="NCBIfam" id="TIGR01490">
    <property type="entry name" value="HAD-SF-IB-hyp1"/>
    <property type="match status" value="1"/>
</dbReference>
<dbReference type="RefSeq" id="WP_111266085.1">
    <property type="nucleotide sequence ID" value="NZ_CP029843.1"/>
</dbReference>
<protein>
    <submittedName>
        <fullName evidence="1">Hydrolase</fullName>
    </submittedName>
</protein>
<dbReference type="GO" id="GO:0000287">
    <property type="term" value="F:magnesium ion binding"/>
    <property type="evidence" value="ECO:0007669"/>
    <property type="project" value="TreeGrafter"/>
</dbReference>
<sequence length="205" mass="23604">MDLALFDFDNTITDRDSLSAFIKAHLPRRRLRWGGLLLVPLALGYYRLKIVPAHVLRAAVMRIGLTGLARQPLVEAGRRYARDTLPGFVRPHALERIRWHQARGDTVVVVSASIDLYLRPWCRQQGVALICSQLGHRRGRFTGRYRGRDCCGEHKARQILKRYRLRDYAAVHAYGDSAEDHAMLALAEHRSYRWQPVRDDVPREG</sequence>
<dbReference type="NCBIfam" id="TIGR01488">
    <property type="entry name" value="HAD-SF-IB"/>
    <property type="match status" value="1"/>
</dbReference>
<dbReference type="KEGG" id="lmb:C9I47_1257"/>